<dbReference type="Pfam" id="PF02958">
    <property type="entry name" value="EcKL"/>
    <property type="match status" value="1"/>
</dbReference>
<proteinExistence type="predicted"/>
<dbReference type="EMBL" id="OV170224">
    <property type="protein sequence ID" value="CAH0724140.1"/>
    <property type="molecule type" value="Genomic_DNA"/>
</dbReference>
<feature type="domain" description="CHK kinase-like" evidence="1">
    <location>
        <begin position="122"/>
        <end position="308"/>
    </location>
</feature>
<dbReference type="InterPro" id="IPR011009">
    <property type="entry name" value="Kinase-like_dom_sf"/>
</dbReference>
<sequence>MDPEKVLKDILNKVAKEQKYENCDINFKQISSDGANYTSYLYLATISAPDKDDLKLFVKVAAIGEKMRSVAPFRIFEIESFFYRELLGIYKDLEERHMVPPEHRLVTAKFYAANDECYKEAVVLEDLTVAGYQSYDRFKCYTWEYAKSSVQNLAKLHALSIAWSICDPKAFEDSAEKLKSEQNVEPIMEYFKNVVKNAIEVTKEENKERFRKFVETISERIDFGKWQKPIRRPVVAYGDYRPSNLMHKEHEDGTIDIISVDYQTLQIGNPILDLMYFIYCGSDKAYRKNHFKQTLEFYYSELRAALERLDVVPDDVYPRQDFDYEVEQTLPLGLVFSVFCLLIVTVKAEDAPTVNQEIEIKDFAISPSQLYTERLNDIIDDFIDMGIL</sequence>
<dbReference type="Proteomes" id="UP000838878">
    <property type="component" value="Chromosome 4"/>
</dbReference>
<evidence type="ECO:0000259" key="1">
    <source>
        <dbReference type="SMART" id="SM00587"/>
    </source>
</evidence>
<dbReference type="AlphaFoldDB" id="A0A8J9YF01"/>
<protein>
    <recommendedName>
        <fullName evidence="1">CHK kinase-like domain-containing protein</fullName>
    </recommendedName>
</protein>
<reference evidence="2" key="1">
    <citation type="submission" date="2021-12" db="EMBL/GenBank/DDBJ databases">
        <authorList>
            <person name="Martin H S."/>
        </authorList>
    </citation>
    <scope>NUCLEOTIDE SEQUENCE</scope>
</reference>
<evidence type="ECO:0000313" key="2">
    <source>
        <dbReference type="EMBL" id="CAH0724140.1"/>
    </source>
</evidence>
<dbReference type="OrthoDB" id="191037at2759"/>
<dbReference type="InterPro" id="IPR004119">
    <property type="entry name" value="EcKL"/>
</dbReference>
<dbReference type="SMART" id="SM00587">
    <property type="entry name" value="CHK"/>
    <property type="match status" value="1"/>
</dbReference>
<accession>A0A8J9YF01</accession>
<dbReference type="InterPro" id="IPR015897">
    <property type="entry name" value="CHK_kinase-like"/>
</dbReference>
<dbReference type="SUPFAM" id="SSF56112">
    <property type="entry name" value="Protein kinase-like (PK-like)"/>
    <property type="match status" value="1"/>
</dbReference>
<dbReference type="Gene3D" id="3.90.1200.10">
    <property type="match status" value="1"/>
</dbReference>
<dbReference type="PANTHER" id="PTHR11012:SF8">
    <property type="entry name" value="JUVENILE HORMONE-INDUCIBLE PROTEIN 26"/>
    <property type="match status" value="1"/>
</dbReference>
<keyword evidence="3" id="KW-1185">Reference proteome</keyword>
<organism evidence="2 3">
    <name type="scientific">Brenthis ino</name>
    <name type="common">lesser marbled fritillary</name>
    <dbReference type="NCBI Taxonomy" id="405034"/>
    <lineage>
        <taxon>Eukaryota</taxon>
        <taxon>Metazoa</taxon>
        <taxon>Ecdysozoa</taxon>
        <taxon>Arthropoda</taxon>
        <taxon>Hexapoda</taxon>
        <taxon>Insecta</taxon>
        <taxon>Pterygota</taxon>
        <taxon>Neoptera</taxon>
        <taxon>Endopterygota</taxon>
        <taxon>Lepidoptera</taxon>
        <taxon>Glossata</taxon>
        <taxon>Ditrysia</taxon>
        <taxon>Papilionoidea</taxon>
        <taxon>Nymphalidae</taxon>
        <taxon>Heliconiinae</taxon>
        <taxon>Argynnini</taxon>
        <taxon>Brenthis</taxon>
    </lineage>
</organism>
<feature type="non-terminal residue" evidence="2">
    <location>
        <position position="388"/>
    </location>
</feature>
<evidence type="ECO:0000313" key="3">
    <source>
        <dbReference type="Proteomes" id="UP000838878"/>
    </source>
</evidence>
<name>A0A8J9YF01_9NEOP</name>
<gene>
    <name evidence="2" type="ORF">BINO364_LOCUS9894</name>
</gene>
<dbReference type="PANTHER" id="PTHR11012">
    <property type="entry name" value="PROTEIN KINASE-LIKE DOMAIN-CONTAINING"/>
    <property type="match status" value="1"/>
</dbReference>